<gene>
    <name evidence="2" type="ORF">V5799_028810</name>
</gene>
<feature type="compositionally biased region" description="Basic and acidic residues" evidence="1">
    <location>
        <begin position="1"/>
        <end position="13"/>
    </location>
</feature>
<name>A0AAQ4DBS3_AMBAM</name>
<accession>A0AAQ4DBS3</accession>
<feature type="region of interest" description="Disordered" evidence="1">
    <location>
        <begin position="1"/>
        <end position="51"/>
    </location>
</feature>
<feature type="compositionally biased region" description="Basic and acidic residues" evidence="1">
    <location>
        <begin position="25"/>
        <end position="41"/>
    </location>
</feature>
<organism evidence="2 3">
    <name type="scientific">Amblyomma americanum</name>
    <name type="common">Lone star tick</name>
    <dbReference type="NCBI Taxonomy" id="6943"/>
    <lineage>
        <taxon>Eukaryota</taxon>
        <taxon>Metazoa</taxon>
        <taxon>Ecdysozoa</taxon>
        <taxon>Arthropoda</taxon>
        <taxon>Chelicerata</taxon>
        <taxon>Arachnida</taxon>
        <taxon>Acari</taxon>
        <taxon>Parasitiformes</taxon>
        <taxon>Ixodida</taxon>
        <taxon>Ixodoidea</taxon>
        <taxon>Ixodidae</taxon>
        <taxon>Amblyomminae</taxon>
        <taxon>Amblyomma</taxon>
    </lineage>
</organism>
<feature type="region of interest" description="Disordered" evidence="1">
    <location>
        <begin position="85"/>
        <end position="108"/>
    </location>
</feature>
<sequence>MLLLRELTREKTGSTHVSSKTSSSGDHRQVDQRCTKQRQDMIRSLGSSGAAKNSVLSCLILSPQINKTALSSILLLRELAREKTGSTHVSSITPASGDHRQVDQRCTK</sequence>
<keyword evidence="3" id="KW-1185">Reference proteome</keyword>
<evidence type="ECO:0000256" key="1">
    <source>
        <dbReference type="SAM" id="MobiDB-lite"/>
    </source>
</evidence>
<feature type="compositionally biased region" description="Basic and acidic residues" evidence="1">
    <location>
        <begin position="97"/>
        <end position="108"/>
    </location>
</feature>
<dbReference type="EMBL" id="JARKHS020032505">
    <property type="protein sequence ID" value="KAK8759913.1"/>
    <property type="molecule type" value="Genomic_DNA"/>
</dbReference>
<evidence type="ECO:0000313" key="3">
    <source>
        <dbReference type="Proteomes" id="UP001321473"/>
    </source>
</evidence>
<dbReference type="Proteomes" id="UP001321473">
    <property type="component" value="Unassembled WGS sequence"/>
</dbReference>
<protein>
    <submittedName>
        <fullName evidence="2">Uncharacterized protein</fullName>
    </submittedName>
</protein>
<proteinExistence type="predicted"/>
<reference evidence="2 3" key="1">
    <citation type="journal article" date="2023" name="Arcadia Sci">
        <title>De novo assembly of a long-read Amblyomma americanum tick genome.</title>
        <authorList>
            <person name="Chou S."/>
            <person name="Poskanzer K.E."/>
            <person name="Rollins M."/>
            <person name="Thuy-Boun P.S."/>
        </authorList>
    </citation>
    <scope>NUCLEOTIDE SEQUENCE [LARGE SCALE GENOMIC DNA]</scope>
    <source>
        <strain evidence="2">F_SG_1</strain>
        <tissue evidence="2">Salivary glands</tissue>
    </source>
</reference>
<feature type="compositionally biased region" description="Low complexity" evidence="1">
    <location>
        <begin position="14"/>
        <end position="24"/>
    </location>
</feature>
<evidence type="ECO:0000313" key="2">
    <source>
        <dbReference type="EMBL" id="KAK8759913.1"/>
    </source>
</evidence>
<comment type="caution">
    <text evidence="2">The sequence shown here is derived from an EMBL/GenBank/DDBJ whole genome shotgun (WGS) entry which is preliminary data.</text>
</comment>
<dbReference type="AlphaFoldDB" id="A0AAQ4DBS3"/>